<keyword evidence="10" id="KW-0902">Two-component regulatory system</keyword>
<keyword evidence="5 12" id="KW-0597">Phosphoprotein</keyword>
<comment type="function">
    <text evidence="11">Involved in the transmission of sensory signals from the chemoreceptors to the flagellar motors. CheA is autophosphorylated; it can transfer its phosphate group to either CheB or CheY.</text>
</comment>
<dbReference type="Gene3D" id="1.20.120.160">
    <property type="entry name" value="HPT domain"/>
    <property type="match status" value="1"/>
</dbReference>
<accession>A0A7X6IC13</accession>
<dbReference type="Proteomes" id="UP000534783">
    <property type="component" value="Unassembled WGS sequence"/>
</dbReference>
<dbReference type="PROSITE" id="PS50851">
    <property type="entry name" value="CHEW"/>
    <property type="match status" value="1"/>
</dbReference>
<evidence type="ECO:0000256" key="9">
    <source>
        <dbReference type="ARBA" id="ARBA00022840"/>
    </source>
</evidence>
<dbReference type="InterPro" id="IPR036061">
    <property type="entry name" value="CheW-like_dom_sf"/>
</dbReference>
<dbReference type="SMART" id="SM00260">
    <property type="entry name" value="CheW"/>
    <property type="match status" value="1"/>
</dbReference>
<dbReference type="InterPro" id="IPR036641">
    <property type="entry name" value="HPT_dom_sf"/>
</dbReference>
<dbReference type="PANTHER" id="PTHR43395">
    <property type="entry name" value="SENSOR HISTIDINE KINASE CHEA"/>
    <property type="match status" value="1"/>
</dbReference>
<sequence length="551" mass="60971">MSPEDITLEMVLKTFLVEAEENLSKMEELLITLETEPENDELFHTIFRMAHTLKGNASSLGFVQTAESAHVVEDLLQRLRNRTLPVHDRLISLLLQAVDYLRRIVIEETEAGTVSSAALNFFRRLPLAAVEGEEIPVDAPTQDRRKEPGRREGDRHFTNERTKTLRIDIDRLDRLLNLAGEVAIAQGRLGQLLEWKGRREDLLEAHQEANRLFIDLQEQVMKIRMVPVGPIFRPHLRTVRDVARAHGKSARLSLEGEEVEVDTTVIEHLKDPLVHMIRNALDHGIEPPDRRKALGKDPCGRLVLRAFHDAGSIVIQLEDDGAGLNRRRIIEKALSKGMIASAEGLSDEEVYRFIFEPGFSTAEAVTDLSGRGVGMDVVKRNIDALRGSISVESNEGKGTTITFRLPLTLAIIEGFAVGVGSETYILPLEAVTECVELPREESVHPNGDGVISLRGRPLPYLHLRSLFHLGGSPPRRQSVVVVNSGGKEAGLVVDLLHGEMQAVIKSLGKLFHGLPGISGSTILGDGRVALILDVPGLLREAVKRRPERIAG</sequence>
<dbReference type="InterPro" id="IPR036890">
    <property type="entry name" value="HATPase_C_sf"/>
</dbReference>
<dbReference type="InterPro" id="IPR008207">
    <property type="entry name" value="Sig_transdc_His_kin_Hpt_dom"/>
</dbReference>
<keyword evidence="6" id="KW-0808">Transferase</keyword>
<dbReference type="AlphaFoldDB" id="A0A7X6IC13"/>
<gene>
    <name evidence="17" type="ORF">MNODULE_15750</name>
</gene>
<dbReference type="PROSITE" id="PS50109">
    <property type="entry name" value="HIS_KIN"/>
    <property type="match status" value="1"/>
</dbReference>
<dbReference type="InterPro" id="IPR002545">
    <property type="entry name" value="CheW-lke_dom"/>
</dbReference>
<feature type="region of interest" description="Disordered" evidence="13">
    <location>
        <begin position="136"/>
        <end position="156"/>
    </location>
</feature>
<dbReference type="InterPro" id="IPR036097">
    <property type="entry name" value="HisK_dim/P_sf"/>
</dbReference>
<dbReference type="InterPro" id="IPR004105">
    <property type="entry name" value="CheA-like_dim"/>
</dbReference>
<evidence type="ECO:0000256" key="8">
    <source>
        <dbReference type="ARBA" id="ARBA00022777"/>
    </source>
</evidence>
<dbReference type="InterPro" id="IPR004358">
    <property type="entry name" value="Sig_transdc_His_kin-like_C"/>
</dbReference>
<protein>
    <recommendedName>
        <fullName evidence="3">Chemotaxis protein CheA</fullName>
        <ecNumber evidence="2">2.7.13.3</ecNumber>
    </recommendedName>
</protein>
<dbReference type="Pfam" id="PF01627">
    <property type="entry name" value="Hpt"/>
    <property type="match status" value="1"/>
</dbReference>
<dbReference type="InterPro" id="IPR051315">
    <property type="entry name" value="Bact_Chemotaxis_CheA"/>
</dbReference>
<dbReference type="EC" id="2.7.13.3" evidence="2"/>
<dbReference type="PRINTS" id="PR00344">
    <property type="entry name" value="BCTRLSENSOR"/>
</dbReference>
<keyword evidence="7" id="KW-0547">Nucleotide-binding</keyword>
<evidence type="ECO:0000259" key="14">
    <source>
        <dbReference type="PROSITE" id="PS50109"/>
    </source>
</evidence>
<dbReference type="Gene3D" id="1.10.287.560">
    <property type="entry name" value="Histidine kinase CheA-like, homodimeric domain"/>
    <property type="match status" value="1"/>
</dbReference>
<evidence type="ECO:0000313" key="17">
    <source>
        <dbReference type="EMBL" id="NKE72203.1"/>
    </source>
</evidence>
<evidence type="ECO:0000256" key="4">
    <source>
        <dbReference type="ARBA" id="ARBA00022500"/>
    </source>
</evidence>
<evidence type="ECO:0000259" key="15">
    <source>
        <dbReference type="PROSITE" id="PS50851"/>
    </source>
</evidence>
<organism evidence="17 18">
    <name type="scientific">Candidatus Manganitrophus noduliformans</name>
    <dbReference type="NCBI Taxonomy" id="2606439"/>
    <lineage>
        <taxon>Bacteria</taxon>
        <taxon>Pseudomonadati</taxon>
        <taxon>Nitrospirota</taxon>
        <taxon>Nitrospiria</taxon>
        <taxon>Candidatus Troglogloeales</taxon>
        <taxon>Candidatus Manganitrophaceae</taxon>
        <taxon>Candidatus Manganitrophus</taxon>
    </lineage>
</organism>
<dbReference type="GO" id="GO:0006935">
    <property type="term" value="P:chemotaxis"/>
    <property type="evidence" value="ECO:0007669"/>
    <property type="project" value="UniProtKB-KW"/>
</dbReference>
<dbReference type="SUPFAM" id="SSF47384">
    <property type="entry name" value="Homodimeric domain of signal transducing histidine kinase"/>
    <property type="match status" value="1"/>
</dbReference>
<name>A0A7X6IC13_9BACT</name>
<evidence type="ECO:0000256" key="5">
    <source>
        <dbReference type="ARBA" id="ARBA00022553"/>
    </source>
</evidence>
<dbReference type="Pfam" id="PF02518">
    <property type="entry name" value="HATPase_c"/>
    <property type="match status" value="1"/>
</dbReference>
<dbReference type="FunFam" id="2.30.30.40:FF:000048">
    <property type="entry name" value="Chemotaxis protein CheA, putative"/>
    <property type="match status" value="1"/>
</dbReference>
<evidence type="ECO:0000256" key="7">
    <source>
        <dbReference type="ARBA" id="ARBA00022741"/>
    </source>
</evidence>
<dbReference type="GO" id="GO:0005524">
    <property type="term" value="F:ATP binding"/>
    <property type="evidence" value="ECO:0007669"/>
    <property type="project" value="UniProtKB-KW"/>
</dbReference>
<dbReference type="SUPFAM" id="SSF55874">
    <property type="entry name" value="ATPase domain of HSP90 chaperone/DNA topoisomerase II/histidine kinase"/>
    <property type="match status" value="1"/>
</dbReference>
<dbReference type="Gene3D" id="3.30.565.10">
    <property type="entry name" value="Histidine kinase-like ATPase, C-terminal domain"/>
    <property type="match status" value="1"/>
</dbReference>
<dbReference type="SMART" id="SM00387">
    <property type="entry name" value="HATPase_c"/>
    <property type="match status" value="1"/>
</dbReference>
<feature type="compositionally biased region" description="Basic and acidic residues" evidence="13">
    <location>
        <begin position="141"/>
        <end position="156"/>
    </location>
</feature>
<comment type="caution">
    <text evidence="17">The sequence shown here is derived from an EMBL/GenBank/DDBJ whole genome shotgun (WGS) entry which is preliminary data.</text>
</comment>
<dbReference type="InterPro" id="IPR003594">
    <property type="entry name" value="HATPase_dom"/>
</dbReference>
<feature type="domain" description="HPt" evidence="16">
    <location>
        <begin position="4"/>
        <end position="108"/>
    </location>
</feature>
<dbReference type="SUPFAM" id="SSF50341">
    <property type="entry name" value="CheW-like"/>
    <property type="match status" value="1"/>
</dbReference>
<evidence type="ECO:0000256" key="11">
    <source>
        <dbReference type="ARBA" id="ARBA00035100"/>
    </source>
</evidence>
<keyword evidence="8" id="KW-0418">Kinase</keyword>
<evidence type="ECO:0000256" key="12">
    <source>
        <dbReference type="PROSITE-ProRule" id="PRU00110"/>
    </source>
</evidence>
<evidence type="ECO:0000256" key="6">
    <source>
        <dbReference type="ARBA" id="ARBA00022679"/>
    </source>
</evidence>
<feature type="domain" description="Histidine kinase" evidence="14">
    <location>
        <begin position="207"/>
        <end position="409"/>
    </location>
</feature>
<evidence type="ECO:0000256" key="10">
    <source>
        <dbReference type="ARBA" id="ARBA00023012"/>
    </source>
</evidence>
<dbReference type="PROSITE" id="PS50894">
    <property type="entry name" value="HPT"/>
    <property type="match status" value="1"/>
</dbReference>
<dbReference type="FunFam" id="3.30.565.10:FF:000016">
    <property type="entry name" value="Chemotaxis protein CheA, putative"/>
    <property type="match status" value="1"/>
</dbReference>
<dbReference type="Pfam" id="PF02895">
    <property type="entry name" value="H-kinase_dim"/>
    <property type="match status" value="1"/>
</dbReference>
<evidence type="ECO:0000259" key="16">
    <source>
        <dbReference type="PROSITE" id="PS50894"/>
    </source>
</evidence>
<evidence type="ECO:0000256" key="1">
    <source>
        <dbReference type="ARBA" id="ARBA00000085"/>
    </source>
</evidence>
<evidence type="ECO:0000256" key="3">
    <source>
        <dbReference type="ARBA" id="ARBA00021495"/>
    </source>
</evidence>
<dbReference type="CDD" id="cd00731">
    <property type="entry name" value="CheA_reg"/>
    <property type="match status" value="1"/>
</dbReference>
<keyword evidence="18" id="KW-1185">Reference proteome</keyword>
<dbReference type="CDD" id="cd16916">
    <property type="entry name" value="HATPase_CheA-like"/>
    <property type="match status" value="1"/>
</dbReference>
<evidence type="ECO:0000256" key="13">
    <source>
        <dbReference type="SAM" id="MobiDB-lite"/>
    </source>
</evidence>
<comment type="catalytic activity">
    <reaction evidence="1">
        <text>ATP + protein L-histidine = ADP + protein N-phospho-L-histidine.</text>
        <dbReference type="EC" id="2.7.13.3"/>
    </reaction>
</comment>
<dbReference type="Pfam" id="PF01584">
    <property type="entry name" value="CheW"/>
    <property type="match status" value="1"/>
</dbReference>
<dbReference type="SUPFAM" id="SSF47226">
    <property type="entry name" value="Histidine-containing phosphotransfer domain, HPT domain"/>
    <property type="match status" value="1"/>
</dbReference>
<keyword evidence="4" id="KW-0145">Chemotaxis</keyword>
<feature type="modified residue" description="Phosphohistidine" evidence="12">
    <location>
        <position position="51"/>
    </location>
</feature>
<dbReference type="EMBL" id="VTOW01000003">
    <property type="protein sequence ID" value="NKE72203.1"/>
    <property type="molecule type" value="Genomic_DNA"/>
</dbReference>
<dbReference type="Gene3D" id="2.30.30.40">
    <property type="entry name" value="SH3 Domains"/>
    <property type="match status" value="1"/>
</dbReference>
<dbReference type="InterPro" id="IPR005467">
    <property type="entry name" value="His_kinase_dom"/>
</dbReference>
<proteinExistence type="predicted"/>
<feature type="domain" description="CheW-like" evidence="15">
    <location>
        <begin position="411"/>
        <end position="543"/>
    </location>
</feature>
<dbReference type="SMART" id="SM00073">
    <property type="entry name" value="HPT"/>
    <property type="match status" value="1"/>
</dbReference>
<dbReference type="GO" id="GO:0005737">
    <property type="term" value="C:cytoplasm"/>
    <property type="evidence" value="ECO:0007669"/>
    <property type="project" value="InterPro"/>
</dbReference>
<reference evidence="17 18" key="1">
    <citation type="journal article" date="2020" name="Nature">
        <title>Bacterial chemolithoautotrophy via manganese oxidation.</title>
        <authorList>
            <person name="Yu H."/>
            <person name="Leadbetter J.R."/>
        </authorList>
    </citation>
    <scope>NUCLEOTIDE SEQUENCE [LARGE SCALE GENOMIC DNA]</scope>
    <source>
        <strain evidence="17 18">Mn-1</strain>
    </source>
</reference>
<keyword evidence="9" id="KW-0067">ATP-binding</keyword>
<dbReference type="GO" id="GO:0000155">
    <property type="term" value="F:phosphorelay sensor kinase activity"/>
    <property type="evidence" value="ECO:0007669"/>
    <property type="project" value="InterPro"/>
</dbReference>
<dbReference type="SMART" id="SM01231">
    <property type="entry name" value="H-kinase_dim"/>
    <property type="match status" value="1"/>
</dbReference>
<dbReference type="PANTHER" id="PTHR43395:SF10">
    <property type="entry name" value="CHEMOTAXIS PROTEIN CHEA"/>
    <property type="match status" value="1"/>
</dbReference>
<dbReference type="CDD" id="cd00088">
    <property type="entry name" value="HPT"/>
    <property type="match status" value="1"/>
</dbReference>
<dbReference type="InterPro" id="IPR037006">
    <property type="entry name" value="CheA-like_homodim_sf"/>
</dbReference>
<evidence type="ECO:0000256" key="2">
    <source>
        <dbReference type="ARBA" id="ARBA00012438"/>
    </source>
</evidence>
<evidence type="ECO:0000313" key="18">
    <source>
        <dbReference type="Proteomes" id="UP000534783"/>
    </source>
</evidence>